<organism evidence="2 3">
    <name type="scientific">Terricaulis silvestris</name>
    <dbReference type="NCBI Taxonomy" id="2686094"/>
    <lineage>
        <taxon>Bacteria</taxon>
        <taxon>Pseudomonadati</taxon>
        <taxon>Pseudomonadota</taxon>
        <taxon>Alphaproteobacteria</taxon>
        <taxon>Caulobacterales</taxon>
        <taxon>Caulobacteraceae</taxon>
        <taxon>Terricaulis</taxon>
    </lineage>
</organism>
<gene>
    <name evidence="2" type="ORF">DSM104635_01385</name>
</gene>
<dbReference type="EMBL" id="CP047045">
    <property type="protein sequence ID" value="QGZ94566.1"/>
    <property type="molecule type" value="Genomic_DNA"/>
</dbReference>
<feature type="transmembrane region" description="Helical" evidence="1">
    <location>
        <begin position="145"/>
        <end position="164"/>
    </location>
</feature>
<keyword evidence="3" id="KW-1185">Reference proteome</keyword>
<name>A0A6I6MMR7_9CAUL</name>
<feature type="transmembrane region" description="Helical" evidence="1">
    <location>
        <begin position="12"/>
        <end position="37"/>
    </location>
</feature>
<proteinExistence type="predicted"/>
<feature type="transmembrane region" description="Helical" evidence="1">
    <location>
        <begin position="58"/>
        <end position="80"/>
    </location>
</feature>
<keyword evidence="1" id="KW-0812">Transmembrane</keyword>
<sequence length="232" mass="24280">MTGKNPDQTVTPLLIALCAGGTALLWPPLALLVLALLGARVLMRGEARIDFAQMAGPVVASLIVGAFVGLAGAIGVLFVWRVYADTSWSVAEAKRLAMAAGRPAETQFTALAHAWATPFYGVTTVAFTAPHMIAGLPLDLPHVPYYVPLAAGVIAAGGLFDWGLQRAADWRLGELATAPAAHLLSHHIVFALGFGLMIDVSAGVFALMAWRLVHAAPFGARVFRPALPAPTT</sequence>
<evidence type="ECO:0000313" key="2">
    <source>
        <dbReference type="EMBL" id="QGZ94566.1"/>
    </source>
</evidence>
<evidence type="ECO:0000256" key="1">
    <source>
        <dbReference type="SAM" id="Phobius"/>
    </source>
</evidence>
<dbReference type="AlphaFoldDB" id="A0A6I6MMR7"/>
<accession>A0A6I6MMR7</accession>
<reference evidence="3" key="1">
    <citation type="submission" date="2019-12" db="EMBL/GenBank/DDBJ databases">
        <title>Complete genome of Terracaulis silvestris 0127_4.</title>
        <authorList>
            <person name="Vieira S."/>
            <person name="Riedel T."/>
            <person name="Sproer C."/>
            <person name="Pascual J."/>
            <person name="Boedeker C."/>
            <person name="Overmann J."/>
        </authorList>
    </citation>
    <scope>NUCLEOTIDE SEQUENCE [LARGE SCALE GENOMIC DNA]</scope>
    <source>
        <strain evidence="3">0127_4</strain>
    </source>
</reference>
<feature type="transmembrane region" description="Helical" evidence="1">
    <location>
        <begin position="184"/>
        <end position="210"/>
    </location>
</feature>
<dbReference type="Proteomes" id="UP000431269">
    <property type="component" value="Chromosome"/>
</dbReference>
<protein>
    <submittedName>
        <fullName evidence="2">Uncharacterized protein</fullName>
    </submittedName>
</protein>
<keyword evidence="1" id="KW-0472">Membrane</keyword>
<dbReference type="RefSeq" id="WP_158765495.1">
    <property type="nucleotide sequence ID" value="NZ_CP047045.1"/>
</dbReference>
<keyword evidence="1" id="KW-1133">Transmembrane helix</keyword>
<dbReference type="KEGG" id="tsv:DSM104635_01385"/>
<evidence type="ECO:0000313" key="3">
    <source>
        <dbReference type="Proteomes" id="UP000431269"/>
    </source>
</evidence>